<accession>A0A418XFW4</accession>
<dbReference type="InterPro" id="IPR004291">
    <property type="entry name" value="Transposase_IS66_central"/>
</dbReference>
<comment type="caution">
    <text evidence="2">The sequence shown here is derived from an EMBL/GenBank/DDBJ whole genome shotgun (WGS) entry which is preliminary data.</text>
</comment>
<dbReference type="OrthoDB" id="3638270at2"/>
<protein>
    <recommendedName>
        <fullName evidence="1">Transposase IS66 central domain-containing protein</fullName>
    </recommendedName>
</protein>
<sequence>MVYNDQSLRLRREQLNPPQLKPDGSSGRCKQSDAYNLLRRFRLHADAILRFIADPTVPFSNNIAERAVRMPKVKQKISGCFRTIAGADNFCIIRSCLDTLRKQGHSMLEVLRRAFTGDPIMPAA</sequence>
<name>A0A418XFW4_9BURK</name>
<organism evidence="2 3">
    <name type="scientific">Massilia cavernae</name>
    <dbReference type="NCBI Taxonomy" id="2320864"/>
    <lineage>
        <taxon>Bacteria</taxon>
        <taxon>Pseudomonadati</taxon>
        <taxon>Pseudomonadota</taxon>
        <taxon>Betaproteobacteria</taxon>
        <taxon>Burkholderiales</taxon>
        <taxon>Oxalobacteraceae</taxon>
        <taxon>Telluria group</taxon>
        <taxon>Massilia</taxon>
    </lineage>
</organism>
<feature type="domain" description="Transposase IS66 central" evidence="1">
    <location>
        <begin position="28"/>
        <end position="88"/>
    </location>
</feature>
<evidence type="ECO:0000313" key="2">
    <source>
        <dbReference type="EMBL" id="RJG11352.1"/>
    </source>
</evidence>
<proteinExistence type="predicted"/>
<keyword evidence="3" id="KW-1185">Reference proteome</keyword>
<evidence type="ECO:0000259" key="1">
    <source>
        <dbReference type="Pfam" id="PF03050"/>
    </source>
</evidence>
<reference evidence="2 3" key="1">
    <citation type="submission" date="2018-09" db="EMBL/GenBank/DDBJ databases">
        <authorList>
            <person name="Zhu H."/>
        </authorList>
    </citation>
    <scope>NUCLEOTIDE SEQUENCE [LARGE SCALE GENOMIC DNA]</scope>
    <source>
        <strain evidence="2 3">K1S02-61</strain>
    </source>
</reference>
<dbReference type="PANTHER" id="PTHR33678">
    <property type="entry name" value="BLL1576 PROTEIN"/>
    <property type="match status" value="1"/>
</dbReference>
<dbReference type="Pfam" id="PF03050">
    <property type="entry name" value="DDE_Tnp_IS66"/>
    <property type="match status" value="1"/>
</dbReference>
<dbReference type="Proteomes" id="UP000284006">
    <property type="component" value="Unassembled WGS sequence"/>
</dbReference>
<dbReference type="EMBL" id="QYUP01000149">
    <property type="protein sequence ID" value="RJG11352.1"/>
    <property type="molecule type" value="Genomic_DNA"/>
</dbReference>
<dbReference type="PANTHER" id="PTHR33678:SF1">
    <property type="entry name" value="BLL1576 PROTEIN"/>
    <property type="match status" value="1"/>
</dbReference>
<dbReference type="InterPro" id="IPR052344">
    <property type="entry name" value="Transposase-related"/>
</dbReference>
<dbReference type="AlphaFoldDB" id="A0A418XFW4"/>
<evidence type="ECO:0000313" key="3">
    <source>
        <dbReference type="Proteomes" id="UP000284006"/>
    </source>
</evidence>
<gene>
    <name evidence="2" type="ORF">D3872_19650</name>
</gene>